<protein>
    <recommendedName>
        <fullName evidence="6">Yip1 domain-containing protein</fullName>
    </recommendedName>
</protein>
<evidence type="ECO:0000256" key="3">
    <source>
        <dbReference type="ARBA" id="ARBA00022989"/>
    </source>
</evidence>
<evidence type="ECO:0000256" key="2">
    <source>
        <dbReference type="ARBA" id="ARBA00022692"/>
    </source>
</evidence>
<evidence type="ECO:0000256" key="1">
    <source>
        <dbReference type="ARBA" id="ARBA00004141"/>
    </source>
</evidence>
<feature type="transmembrane region" description="Helical" evidence="5">
    <location>
        <begin position="174"/>
        <end position="194"/>
    </location>
</feature>
<feature type="transmembrane region" description="Helical" evidence="5">
    <location>
        <begin position="83"/>
        <end position="107"/>
    </location>
</feature>
<comment type="caution">
    <text evidence="7">The sequence shown here is derived from an EMBL/GenBank/DDBJ whole genome shotgun (WGS) entry which is preliminary data.</text>
</comment>
<dbReference type="OrthoDB" id="6020040at2"/>
<feature type="transmembrane region" description="Helical" evidence="5">
    <location>
        <begin position="23"/>
        <end position="44"/>
    </location>
</feature>
<proteinExistence type="predicted"/>
<evidence type="ECO:0000259" key="6">
    <source>
        <dbReference type="Pfam" id="PF04893"/>
    </source>
</evidence>
<sequence length="226" mass="25020">MSQLINIFLEPAKVFAELREKPTFLVPALIVTVLSALSACLYFFNVDPDWFANHQLAAAAGDMSAAEIEQAKNFMPGARTLGYITAVTTPLMMLVIYSIFALYYMLAGKVAGNPVSFRHGLALTAWSTMPMVLAAVVSIVGIYTSSNQSSYESMQLLNLDPLFVQLPMDHDWSLLARSFSLLNLWVWFLAALGWKTWFRTGWGSALFVVMLPSLVIYGVMALFALI</sequence>
<dbReference type="GO" id="GO:0016020">
    <property type="term" value="C:membrane"/>
    <property type="evidence" value="ECO:0007669"/>
    <property type="project" value="UniProtKB-SubCell"/>
</dbReference>
<keyword evidence="2 5" id="KW-0812">Transmembrane</keyword>
<feature type="transmembrane region" description="Helical" evidence="5">
    <location>
        <begin position="119"/>
        <end position="144"/>
    </location>
</feature>
<dbReference type="InterPro" id="IPR006977">
    <property type="entry name" value="Yip1_dom"/>
</dbReference>
<gene>
    <name evidence="7" type="ORF">E1B00_04310</name>
</gene>
<comment type="subcellular location">
    <subcellularLocation>
        <location evidence="1">Membrane</location>
        <topology evidence="1">Multi-pass membrane protein</topology>
    </subcellularLocation>
</comment>
<keyword evidence="8" id="KW-1185">Reference proteome</keyword>
<feature type="transmembrane region" description="Helical" evidence="5">
    <location>
        <begin position="206"/>
        <end position="225"/>
    </location>
</feature>
<evidence type="ECO:0000256" key="5">
    <source>
        <dbReference type="SAM" id="Phobius"/>
    </source>
</evidence>
<name>A0A5C4RWD5_9GAMM</name>
<dbReference type="RefSeq" id="WP_139446056.1">
    <property type="nucleotide sequence ID" value="NZ_SMDR01000001.1"/>
</dbReference>
<organism evidence="7 8">
    <name type="scientific">Arenimonas terrae</name>
    <dbReference type="NCBI Taxonomy" id="2546226"/>
    <lineage>
        <taxon>Bacteria</taxon>
        <taxon>Pseudomonadati</taxon>
        <taxon>Pseudomonadota</taxon>
        <taxon>Gammaproteobacteria</taxon>
        <taxon>Lysobacterales</taxon>
        <taxon>Lysobacteraceae</taxon>
        <taxon>Arenimonas</taxon>
    </lineage>
</organism>
<keyword evidence="4 5" id="KW-0472">Membrane</keyword>
<evidence type="ECO:0000313" key="7">
    <source>
        <dbReference type="EMBL" id="TNJ35007.1"/>
    </source>
</evidence>
<accession>A0A5C4RWD5</accession>
<feature type="domain" description="Yip1" evidence="6">
    <location>
        <begin position="6"/>
        <end position="222"/>
    </location>
</feature>
<evidence type="ECO:0000313" key="8">
    <source>
        <dbReference type="Proteomes" id="UP000305760"/>
    </source>
</evidence>
<dbReference type="Pfam" id="PF04893">
    <property type="entry name" value="Yip1"/>
    <property type="match status" value="1"/>
</dbReference>
<dbReference type="Proteomes" id="UP000305760">
    <property type="component" value="Unassembled WGS sequence"/>
</dbReference>
<reference evidence="7 8" key="1">
    <citation type="submission" date="2019-03" db="EMBL/GenBank/DDBJ databases">
        <title>Arenimonas daejeonensis sp. nov., isolated from compost.</title>
        <authorList>
            <person name="Jeon C.O."/>
        </authorList>
    </citation>
    <scope>NUCLEOTIDE SEQUENCE [LARGE SCALE GENOMIC DNA]</scope>
    <source>
        <strain evidence="7 8">R29</strain>
    </source>
</reference>
<dbReference type="AlphaFoldDB" id="A0A5C4RWD5"/>
<evidence type="ECO:0000256" key="4">
    <source>
        <dbReference type="ARBA" id="ARBA00023136"/>
    </source>
</evidence>
<dbReference type="EMBL" id="SMDR01000001">
    <property type="protein sequence ID" value="TNJ35007.1"/>
    <property type="molecule type" value="Genomic_DNA"/>
</dbReference>
<keyword evidence="3 5" id="KW-1133">Transmembrane helix</keyword>